<protein>
    <submittedName>
        <fullName evidence="5">UDP-glucoronosyl and UDP-glucosyl transferase, putative</fullName>
    </submittedName>
</protein>
<keyword evidence="2 5" id="KW-0808">Transferase</keyword>
<reference evidence="6" key="1">
    <citation type="submission" date="2015-09" db="EMBL/GenBank/DDBJ databases">
        <authorList>
            <consortium name="Pathogen Informatics"/>
        </authorList>
    </citation>
    <scope>NUCLEOTIDE SEQUENCE [LARGE SCALE GENOMIC DNA]</scope>
    <source>
        <strain evidence="6">Lake Konstanz</strain>
    </source>
</reference>
<dbReference type="OMA" id="NELMYSY"/>
<keyword evidence="4" id="KW-0732">Signal</keyword>
<keyword evidence="3" id="KW-0812">Transmembrane</keyword>
<dbReference type="OrthoDB" id="5835829at2759"/>
<dbReference type="SUPFAM" id="SSF53756">
    <property type="entry name" value="UDP-Glycosyltransferase/glycogen phosphorylase"/>
    <property type="match status" value="1"/>
</dbReference>
<dbReference type="InterPro" id="IPR050271">
    <property type="entry name" value="UDP-glycosyltransferase"/>
</dbReference>
<keyword evidence="1" id="KW-0328">Glycosyltransferase</keyword>
<feature type="signal peptide" evidence="4">
    <location>
        <begin position="1"/>
        <end position="16"/>
    </location>
</feature>
<keyword evidence="6" id="KW-1185">Reference proteome</keyword>
<dbReference type="Pfam" id="PF00201">
    <property type="entry name" value="UDPGT"/>
    <property type="match status" value="1"/>
</dbReference>
<evidence type="ECO:0000256" key="1">
    <source>
        <dbReference type="ARBA" id="ARBA00022676"/>
    </source>
</evidence>
<evidence type="ECO:0000256" key="2">
    <source>
        <dbReference type="ARBA" id="ARBA00022679"/>
    </source>
</evidence>
<dbReference type="PANTHER" id="PTHR48043">
    <property type="entry name" value="EG:EG0003.4 PROTEIN-RELATED"/>
    <property type="match status" value="1"/>
</dbReference>
<dbReference type="EMBL" id="CYKH01001107">
    <property type="protein sequence ID" value="CUI14437.1"/>
    <property type="molecule type" value="Genomic_DNA"/>
</dbReference>
<evidence type="ECO:0000313" key="5">
    <source>
        <dbReference type="EMBL" id="CUI14437.1"/>
    </source>
</evidence>
<keyword evidence="3" id="KW-0472">Membrane</keyword>
<sequence length="525" mass="58329">MRVFVLLCALVASALSLQFGVVVFPETGHLNPLLAIVEAASKNGHTTVVFGPEFFMKSCEREVGSYPFAKCVNLGFYNISEFGDEYMQKIVQMDPLPSLEEINKHANAFNAFLAPALLAAIQRESIHLDLFLVDFGAWSGTAVADALKTPTIVVWPLTLQFPVINNPSIPALGTAMSLHMSWTERLYNYFVQHVFLIGMTFATEPVHNAIRASVGAAPVDKYDLYYRRIIITPSIYGLDIGQPLCPNVNAVGFLSRVSTESDLSNSNVPAEWKEFMDGCTNGIVYINMGSVAILPDEWVHRIESAAVHFVTEKKQCVVWKLQKRQLNIVTEARNTDPSLMRLTTHLPFSPRLLLAHPHASVFVTHCGDTSVYESVQNMVPLVGISLFADQADMCARVADARVGLSLDKRSPTLSNDLISAITEMQTDKRPVAMKKLKSLKALGHALGGARRAADILESVALHADLYQNFFCDFVQLPWYQLHDIDVTLASGVGLFVLFYVPYLLFRACCCRGSKRQQRDTKHKRE</sequence>
<dbReference type="PANTHER" id="PTHR48043:SF145">
    <property type="entry name" value="FI06409P-RELATED"/>
    <property type="match status" value="1"/>
</dbReference>
<feature type="transmembrane region" description="Helical" evidence="3">
    <location>
        <begin position="486"/>
        <end position="505"/>
    </location>
</feature>
<dbReference type="Gene3D" id="3.40.50.2000">
    <property type="entry name" value="Glycogen Phosphorylase B"/>
    <property type="match status" value="2"/>
</dbReference>
<dbReference type="InterPro" id="IPR002213">
    <property type="entry name" value="UDP_glucos_trans"/>
</dbReference>
<dbReference type="GO" id="GO:0008194">
    <property type="term" value="F:UDP-glycosyltransferase activity"/>
    <property type="evidence" value="ECO:0007669"/>
    <property type="project" value="InterPro"/>
</dbReference>
<accession>A0A0S4KJI1</accession>
<dbReference type="VEuPathDB" id="TriTrypDB:BSAL_88210"/>
<feature type="chain" id="PRO_5006623434" evidence="4">
    <location>
        <begin position="17"/>
        <end position="525"/>
    </location>
</feature>
<proteinExistence type="predicted"/>
<organism evidence="5 6">
    <name type="scientific">Bodo saltans</name>
    <name type="common">Flagellated protozoan</name>
    <dbReference type="NCBI Taxonomy" id="75058"/>
    <lineage>
        <taxon>Eukaryota</taxon>
        <taxon>Discoba</taxon>
        <taxon>Euglenozoa</taxon>
        <taxon>Kinetoplastea</taxon>
        <taxon>Metakinetoplastina</taxon>
        <taxon>Eubodonida</taxon>
        <taxon>Bodonidae</taxon>
        <taxon>Bodo</taxon>
    </lineage>
</organism>
<evidence type="ECO:0000313" key="6">
    <source>
        <dbReference type="Proteomes" id="UP000051952"/>
    </source>
</evidence>
<keyword evidence="3" id="KW-1133">Transmembrane helix</keyword>
<dbReference type="CDD" id="cd03784">
    <property type="entry name" value="GT1_Gtf-like"/>
    <property type="match status" value="1"/>
</dbReference>
<gene>
    <name evidence="5" type="ORF">BSAL_88210</name>
</gene>
<evidence type="ECO:0000256" key="3">
    <source>
        <dbReference type="SAM" id="Phobius"/>
    </source>
</evidence>
<dbReference type="Proteomes" id="UP000051952">
    <property type="component" value="Unassembled WGS sequence"/>
</dbReference>
<evidence type="ECO:0000256" key="4">
    <source>
        <dbReference type="SAM" id="SignalP"/>
    </source>
</evidence>
<name>A0A0S4KJI1_BODSA</name>
<dbReference type="AlphaFoldDB" id="A0A0S4KJI1"/>